<feature type="transmembrane region" description="Helical" evidence="3">
    <location>
        <begin position="565"/>
        <end position="586"/>
    </location>
</feature>
<dbReference type="SUPFAM" id="SSF47473">
    <property type="entry name" value="EF-hand"/>
    <property type="match status" value="2"/>
</dbReference>
<dbReference type="Gene3D" id="1.10.238.10">
    <property type="entry name" value="EF-hand"/>
    <property type="match status" value="1"/>
</dbReference>
<dbReference type="InterPro" id="IPR018247">
    <property type="entry name" value="EF_Hand_1_Ca_BS"/>
</dbReference>
<feature type="compositionally biased region" description="Acidic residues" evidence="2">
    <location>
        <begin position="16"/>
        <end position="28"/>
    </location>
</feature>
<dbReference type="EMBL" id="HBIO01014671">
    <property type="protein sequence ID" value="CAE0466479.1"/>
    <property type="molecule type" value="Transcribed_RNA"/>
</dbReference>
<dbReference type="CDD" id="cd00051">
    <property type="entry name" value="EFh"/>
    <property type="match status" value="1"/>
</dbReference>
<dbReference type="SMART" id="SM00054">
    <property type="entry name" value="EFh"/>
    <property type="match status" value="3"/>
</dbReference>
<dbReference type="PROSITE" id="PS50222">
    <property type="entry name" value="EF_HAND_2"/>
    <property type="match status" value="3"/>
</dbReference>
<gene>
    <name evidence="5" type="ORF">CDEB00056_LOCUS11331</name>
</gene>
<organism evidence="5">
    <name type="scientific">Chaetoceros debilis</name>
    <dbReference type="NCBI Taxonomy" id="122233"/>
    <lineage>
        <taxon>Eukaryota</taxon>
        <taxon>Sar</taxon>
        <taxon>Stramenopiles</taxon>
        <taxon>Ochrophyta</taxon>
        <taxon>Bacillariophyta</taxon>
        <taxon>Coscinodiscophyceae</taxon>
        <taxon>Chaetocerotophycidae</taxon>
        <taxon>Chaetocerotales</taxon>
        <taxon>Chaetocerotaceae</taxon>
        <taxon>Chaetoceros</taxon>
    </lineage>
</organism>
<feature type="domain" description="EF-hand" evidence="4">
    <location>
        <begin position="40"/>
        <end position="75"/>
    </location>
</feature>
<dbReference type="Pfam" id="PF13833">
    <property type="entry name" value="EF-hand_8"/>
    <property type="match status" value="1"/>
</dbReference>
<feature type="transmembrane region" description="Helical" evidence="3">
    <location>
        <begin position="139"/>
        <end position="160"/>
    </location>
</feature>
<name>A0A7S3Q5V8_9STRA</name>
<feature type="domain" description="EF-hand" evidence="4">
    <location>
        <begin position="76"/>
        <end position="111"/>
    </location>
</feature>
<feature type="region of interest" description="Disordered" evidence="2">
    <location>
        <begin position="1"/>
        <end position="32"/>
    </location>
</feature>
<evidence type="ECO:0000313" key="5">
    <source>
        <dbReference type="EMBL" id="CAE0466479.1"/>
    </source>
</evidence>
<feature type="region of interest" description="Disordered" evidence="2">
    <location>
        <begin position="221"/>
        <end position="251"/>
    </location>
</feature>
<feature type="transmembrane region" description="Helical" evidence="3">
    <location>
        <begin position="520"/>
        <end position="545"/>
    </location>
</feature>
<dbReference type="InterPro" id="IPR011992">
    <property type="entry name" value="EF-hand-dom_pair"/>
</dbReference>
<feature type="compositionally biased region" description="Polar residues" evidence="2">
    <location>
        <begin position="1"/>
        <end position="12"/>
    </location>
</feature>
<dbReference type="GO" id="GO:0005509">
    <property type="term" value="F:calcium ion binding"/>
    <property type="evidence" value="ECO:0007669"/>
    <property type="project" value="InterPro"/>
</dbReference>
<dbReference type="InterPro" id="IPR002048">
    <property type="entry name" value="EF_hand_dom"/>
</dbReference>
<keyword evidence="1" id="KW-0106">Calcium</keyword>
<keyword evidence="3" id="KW-0472">Membrane</keyword>
<feature type="transmembrane region" description="Helical" evidence="3">
    <location>
        <begin position="360"/>
        <end position="385"/>
    </location>
</feature>
<evidence type="ECO:0000259" key="4">
    <source>
        <dbReference type="PROSITE" id="PS50222"/>
    </source>
</evidence>
<feature type="domain" description="EF-hand" evidence="4">
    <location>
        <begin position="315"/>
        <end position="350"/>
    </location>
</feature>
<keyword evidence="3" id="KW-0812">Transmembrane</keyword>
<accession>A0A7S3Q5V8</accession>
<keyword evidence="3" id="KW-1133">Transmembrane helix</keyword>
<dbReference type="PROSITE" id="PS00018">
    <property type="entry name" value="EF_HAND_1"/>
    <property type="match status" value="2"/>
</dbReference>
<evidence type="ECO:0000256" key="3">
    <source>
        <dbReference type="SAM" id="Phobius"/>
    </source>
</evidence>
<protein>
    <recommendedName>
        <fullName evidence="4">EF-hand domain-containing protein</fullName>
    </recommendedName>
</protein>
<feature type="transmembrane region" description="Helical" evidence="3">
    <location>
        <begin position="172"/>
        <end position="194"/>
    </location>
</feature>
<proteinExistence type="predicted"/>
<evidence type="ECO:0000256" key="2">
    <source>
        <dbReference type="SAM" id="MobiDB-lite"/>
    </source>
</evidence>
<sequence>MQRVDIQNQQQMPEKDGDDDEVDDDDHEDGPATMLSLTSEQMQNVSNILNAVDKNGDGTLDMFELHSVLISQGILMPIDVVASMFSVADTNSDGKLSLEEFGHFLLASGPSSSSGTRRAINFNCNGVDNAFCYESTRRILLDVECWSIMLLVVGGGLNAIAAFSKDFLVSSILYLVCGVMYLFVGLTFVIPFPIKLYNAELSFQRTAIKLQESFMRKALAYSKPPTPPKEDDSRAGDLTLKTPGSPMRKDPSVMNRKLKKKVFANTLNWPDQSPESYQIEMYLNEIIFAECQQPFTMTKTDFELSLLKELGPYVISERLLHAIFEFVDEDESGTVHVDEFHAFIHQFEPRTVRRERLWKVLGLTILDVEWILGIVFVLGSIISVVHHSIMNFSAGVASSNLPLPAAGTVYAYLVGTLVFSAQTFRHHYDSYNMEEKVRKMVKVWMRKSENANNQSWRALQQNVTLSKDNLNRLLEESAVFIPRFQLDSLYQQICSGEDTVICKDDLEAFLRIRRNRLATIWCSCLKSPLFMASLIWVVGTIGFILSIHTNNITGRIGLQIGGVSYFVGGLVALTSKIMVNLQIVAYKSNARRAIYMLGSEGLCESDSSRDEEMGGEISIASLKRIPTPQSLISASIAQGQTSEAYKPESFNQLWLDHESSDTSSDVSILLSVPSLHASFELLQISFGGEEKTQPLGLSAVEGAMHEAESMLLDDVFKMITNENEPYTSPSHVQGFSFVSSLVSKGIIVLTHQHKGGSIANRHKLIGVLYLCPSDVKHSDLELITTSLSTDGSIMFIDVPWILHDGVTSRLAVDLPLQCEKVCSPPSFYYSHQGNGENWELQWRPTFAYFVLQVSTGKKVSPTRTSNLRRFKRDMENRYYRNNCYRPSTSSYYDGSIITTPSSMILGSHPPLLLPRRHSMTVGGFEGSTPTRNLSGDRFSVFDEQFL</sequence>
<feature type="transmembrane region" description="Helical" evidence="3">
    <location>
        <begin position="405"/>
        <end position="424"/>
    </location>
</feature>
<evidence type="ECO:0000256" key="1">
    <source>
        <dbReference type="ARBA" id="ARBA00022837"/>
    </source>
</evidence>
<dbReference type="Pfam" id="PF13499">
    <property type="entry name" value="EF-hand_7"/>
    <property type="match status" value="1"/>
</dbReference>
<reference evidence="5" key="1">
    <citation type="submission" date="2021-01" db="EMBL/GenBank/DDBJ databases">
        <authorList>
            <person name="Corre E."/>
            <person name="Pelletier E."/>
            <person name="Niang G."/>
            <person name="Scheremetjew M."/>
            <person name="Finn R."/>
            <person name="Kale V."/>
            <person name="Holt S."/>
            <person name="Cochrane G."/>
            <person name="Meng A."/>
            <person name="Brown T."/>
            <person name="Cohen L."/>
        </authorList>
    </citation>
    <scope>NUCLEOTIDE SEQUENCE</scope>
    <source>
        <strain evidence="5">MM31A-1</strain>
    </source>
</reference>
<dbReference type="AlphaFoldDB" id="A0A7S3Q5V8"/>